<reference evidence="4 5" key="1">
    <citation type="journal article" date="2022" name="Gigascience">
        <title>A chromosome-level genome assembly and annotation of the desert horned lizard, Phrynosoma platyrhinos, provides insight into chromosomal rearrangements among reptiles.</title>
        <authorList>
            <person name="Koochekian N."/>
            <person name="Ascanio A."/>
            <person name="Farleigh K."/>
            <person name="Card D.C."/>
            <person name="Schield D.R."/>
            <person name="Castoe T.A."/>
            <person name="Jezkova T."/>
        </authorList>
    </citation>
    <scope>NUCLEOTIDE SEQUENCE [LARGE SCALE GENOMIC DNA]</scope>
    <source>
        <strain evidence="4">NK-2021</strain>
    </source>
</reference>
<dbReference type="Pfam" id="PF12799">
    <property type="entry name" value="LRR_4"/>
    <property type="match status" value="2"/>
</dbReference>
<dbReference type="Pfam" id="PF14580">
    <property type="entry name" value="LRR_9"/>
    <property type="match status" value="2"/>
</dbReference>
<feature type="region of interest" description="Disordered" evidence="3">
    <location>
        <begin position="264"/>
        <end position="296"/>
    </location>
</feature>
<dbReference type="PANTHER" id="PTHR46652">
    <property type="entry name" value="LEUCINE-RICH REPEAT AND IQ DOMAIN-CONTAINING PROTEIN 1-RELATED"/>
    <property type="match status" value="1"/>
</dbReference>
<organism evidence="4 5">
    <name type="scientific">Phrynosoma platyrhinos</name>
    <name type="common">Desert horned lizard</name>
    <dbReference type="NCBI Taxonomy" id="52577"/>
    <lineage>
        <taxon>Eukaryota</taxon>
        <taxon>Metazoa</taxon>
        <taxon>Chordata</taxon>
        <taxon>Craniata</taxon>
        <taxon>Vertebrata</taxon>
        <taxon>Euteleostomi</taxon>
        <taxon>Lepidosauria</taxon>
        <taxon>Squamata</taxon>
        <taxon>Bifurcata</taxon>
        <taxon>Unidentata</taxon>
        <taxon>Episquamata</taxon>
        <taxon>Toxicofera</taxon>
        <taxon>Iguania</taxon>
        <taxon>Phrynosomatidae</taxon>
        <taxon>Phrynosomatinae</taxon>
        <taxon>Phrynosoma</taxon>
    </lineage>
</organism>
<gene>
    <name evidence="4" type="ORF">JD844_020457</name>
</gene>
<dbReference type="InterPro" id="IPR003591">
    <property type="entry name" value="Leu-rich_rpt_typical-subtyp"/>
</dbReference>
<dbReference type="InterPro" id="IPR032675">
    <property type="entry name" value="LRR_dom_sf"/>
</dbReference>
<keyword evidence="2" id="KW-0677">Repeat</keyword>
<dbReference type="SMART" id="SM00369">
    <property type="entry name" value="LRR_TYP"/>
    <property type="match status" value="10"/>
</dbReference>
<evidence type="ECO:0000313" key="4">
    <source>
        <dbReference type="EMBL" id="KAH0620286.1"/>
    </source>
</evidence>
<dbReference type="SUPFAM" id="SSF52058">
    <property type="entry name" value="L domain-like"/>
    <property type="match status" value="2"/>
</dbReference>
<name>A0ABQ7SSL3_PHRPL</name>
<accession>A0ABQ7SSL3</accession>
<evidence type="ECO:0000313" key="5">
    <source>
        <dbReference type="Proteomes" id="UP000826234"/>
    </source>
</evidence>
<evidence type="ECO:0000256" key="3">
    <source>
        <dbReference type="SAM" id="MobiDB-lite"/>
    </source>
</evidence>
<evidence type="ECO:0008006" key="6">
    <source>
        <dbReference type="Google" id="ProtNLM"/>
    </source>
</evidence>
<dbReference type="InterPro" id="IPR001611">
    <property type="entry name" value="Leu-rich_rpt"/>
</dbReference>
<dbReference type="InterPro" id="IPR025875">
    <property type="entry name" value="Leu-rich_rpt_4"/>
</dbReference>
<dbReference type="EMBL" id="JAIPUX010003289">
    <property type="protein sequence ID" value="KAH0620286.1"/>
    <property type="molecule type" value="Genomic_DNA"/>
</dbReference>
<comment type="caution">
    <text evidence="4">The sequence shown here is derived from an EMBL/GenBank/DDBJ whole genome shotgun (WGS) entry which is preliminary data.</text>
</comment>
<dbReference type="InterPro" id="IPR050836">
    <property type="entry name" value="SDS22/Internalin_LRR"/>
</dbReference>
<evidence type="ECO:0000256" key="2">
    <source>
        <dbReference type="ARBA" id="ARBA00022737"/>
    </source>
</evidence>
<sequence>MIQTDTQNQVASDEIVKELCTCNGLSYERIEQEGSSVKSLEMFFSGYPKIVGLSYFPSLTRLILVRQNIQEISDLENCPLLKELWVAECCLTKIGGLEKCVLLQKLYLYCNMISAIGNLEKLTKLEVVWLNGNQIKEIEEITNLARLPNLTDLCLNDPQYEPNPVCLLCNYATHVLYHIPQLQRLDTYEVSSKQIKELAETTVMKKVMYYNMHIKSTHRQLNEELEKLKERKSKLQKLPEDRIKHFSCNIKHLERELSELQASGKRKASKSVSSQDFEYEKSDGEVETPDEDQEKNNFEQQILHKLDSLKRRINFWNKKLEEIEAVYQVEVKKKKKNSNLAVQFLLTELETVGNIRFEEGSPSDAWFNSCYELILSRFCAWDFKAYGITGVKVNRVIRVHNRILRLKFEDKFQLFMDREDLNESMNYRKMLEYLFYISPETSLKKKQLIQILEEGFQETKKTSRGDEAVLLTNSLSICECPRIEYLQKQARSSEMCSSMDYKNCDCNLRQCEWFLFDHELVLPEYVVEFEYITLVKVEALFSSLSNVIGEEGRRHSAGFVLSRDLQRDEEVLNMEPAIKPRPKIVCLDEKTVLTVAKANIYSQIMVLNLHGNRLSKLRDISKLTGLRKLILSFNEFTCLDDVYHLPASMRLSVIGQLKALTHLDGILITEDEAAAAVQFMADSKITQVSLVEHSRTDQEKLRVLSILPYAKILSQISKNRVDLFQNNWFSMVKGELFQMAYTYGQHLCKISSLEKLENLRWASFSNNNLTKIDGLECCHNLEELTLDGNCITTLEGISKLSKLMRLSANNNHLTSLDRNVFDNLSHLHYLSLENNRITSLVGLQKAYALIELYISNNYVSSNQEIYQLKGLNNLVILDMYGNLIVWKQENYRLFVIFHISSLKALDGTAVEPSEVENAKDLFGGKLNADMVAERLGHSNFSKMQELNWTASMIRMVDLVPVEQFKNITSVNLQNNNLTSFSGLVLLPNIKVLCLNYNHIESILPRPKPSSHLTNRQLLYQKVSSSGYGQQGASKSNRDAGLSESLPPIMESLEVLHLGYNGITSLALLQISRLKNLRFLFLQGNEISHIEALDGLHLLQELVLDHNKVKTIHENSFAKLSSLVALHLEENRLRELNNLYPLGKLQKLFLGLNRIQVSRKICHRAILIFRLPNLQVLDGVIVSPEERARAEIHLLEQQVNYSYYN</sequence>
<dbReference type="Proteomes" id="UP000826234">
    <property type="component" value="Unassembled WGS sequence"/>
</dbReference>
<dbReference type="SMART" id="SM00365">
    <property type="entry name" value="LRR_SD22"/>
    <property type="match status" value="11"/>
</dbReference>
<evidence type="ECO:0000256" key="1">
    <source>
        <dbReference type="ARBA" id="ARBA00022614"/>
    </source>
</evidence>
<keyword evidence="1" id="KW-0433">Leucine-rich repeat</keyword>
<proteinExistence type="predicted"/>
<dbReference type="PANTHER" id="PTHR46652:SF3">
    <property type="entry name" value="LEUCINE-RICH REPEAT-CONTAINING PROTEIN 9"/>
    <property type="match status" value="1"/>
</dbReference>
<keyword evidence="5" id="KW-1185">Reference proteome</keyword>
<protein>
    <recommendedName>
        <fullName evidence="6">Leucine-rich repeat-containing protein 9</fullName>
    </recommendedName>
</protein>
<dbReference type="Gene3D" id="3.80.10.10">
    <property type="entry name" value="Ribonuclease Inhibitor"/>
    <property type="match status" value="6"/>
</dbReference>
<dbReference type="PROSITE" id="PS51450">
    <property type="entry name" value="LRR"/>
    <property type="match status" value="10"/>
</dbReference>